<dbReference type="PANTHER" id="PTHR40465:SF1">
    <property type="entry name" value="DUF6534 DOMAIN-CONTAINING PROTEIN"/>
    <property type="match status" value="1"/>
</dbReference>
<sequence length="390" mass="44150">MSGLPDRFTPVPQGLFEETYGSSYICAIITVFLYGISVLQGYMYYLKYPRDSPSVKTLVQLHIRRFLHPELTASSLKVCTLLIMGTVHTILSFQLHKSRATDTRRMVGLYIIHIRGGFLRRSFGYTTINLKLDYLVKAVMCFIIQVFFANMIFHLTKGAWRALLAATFVVLSLAQLAFAIFFCQQEFKLWELGKLVTIVHITMVPMLAFRIITDVFICVSLCYTLWDSRTEVQRTSKLIHTLIVYAINRFVLTTVVVIVQMIVLITKPQSIGAMVIEFVTVHLYFNSLLATLNSRNHLRHHLDNGHVITDSDLPTGRGKASAVRFAGNYSRSTIPGQQSFTQPATTTMTMTTTAEDNHDGVKREISIPRETETFIMSDLSNSLQKPGELV</sequence>
<gene>
    <name evidence="3" type="ORF">D9758_005183</name>
</gene>
<feature type="transmembrane region" description="Helical" evidence="1">
    <location>
        <begin position="21"/>
        <end position="45"/>
    </location>
</feature>
<evidence type="ECO:0000313" key="3">
    <source>
        <dbReference type="EMBL" id="KAF5372562.1"/>
    </source>
</evidence>
<feature type="transmembrane region" description="Helical" evidence="1">
    <location>
        <begin position="238"/>
        <end position="265"/>
    </location>
</feature>
<feature type="transmembrane region" description="Helical" evidence="1">
    <location>
        <begin position="162"/>
        <end position="182"/>
    </location>
</feature>
<keyword evidence="1" id="KW-1133">Transmembrane helix</keyword>
<accession>A0A8H5LWW7</accession>
<keyword evidence="4" id="KW-1185">Reference proteome</keyword>
<dbReference type="OrthoDB" id="3012488at2759"/>
<reference evidence="3 4" key="1">
    <citation type="journal article" date="2020" name="ISME J.">
        <title>Uncovering the hidden diversity of litter-decomposition mechanisms in mushroom-forming fungi.</title>
        <authorList>
            <person name="Floudas D."/>
            <person name="Bentzer J."/>
            <person name="Ahren D."/>
            <person name="Johansson T."/>
            <person name="Persson P."/>
            <person name="Tunlid A."/>
        </authorList>
    </citation>
    <scope>NUCLEOTIDE SEQUENCE [LARGE SCALE GENOMIC DNA]</scope>
    <source>
        <strain evidence="3 4">CBS 291.85</strain>
    </source>
</reference>
<keyword evidence="1" id="KW-0812">Transmembrane</keyword>
<name>A0A8H5LWW7_9AGAR</name>
<feature type="transmembrane region" description="Helical" evidence="1">
    <location>
        <begin position="271"/>
        <end position="292"/>
    </location>
</feature>
<feature type="domain" description="DUF6534" evidence="2">
    <location>
        <begin position="211"/>
        <end position="297"/>
    </location>
</feature>
<keyword evidence="1" id="KW-0472">Membrane</keyword>
<dbReference type="Proteomes" id="UP000559256">
    <property type="component" value="Unassembled WGS sequence"/>
</dbReference>
<comment type="caution">
    <text evidence="3">The sequence shown here is derived from an EMBL/GenBank/DDBJ whole genome shotgun (WGS) entry which is preliminary data.</text>
</comment>
<evidence type="ECO:0000313" key="4">
    <source>
        <dbReference type="Proteomes" id="UP000559256"/>
    </source>
</evidence>
<dbReference type="PANTHER" id="PTHR40465">
    <property type="entry name" value="CHROMOSOME 1, WHOLE GENOME SHOTGUN SEQUENCE"/>
    <property type="match status" value="1"/>
</dbReference>
<protein>
    <recommendedName>
        <fullName evidence="2">DUF6534 domain-containing protein</fullName>
    </recommendedName>
</protein>
<dbReference type="InterPro" id="IPR045339">
    <property type="entry name" value="DUF6534"/>
</dbReference>
<proteinExistence type="predicted"/>
<dbReference type="Pfam" id="PF20152">
    <property type="entry name" value="DUF6534"/>
    <property type="match status" value="1"/>
</dbReference>
<dbReference type="EMBL" id="JAACJM010000005">
    <property type="protein sequence ID" value="KAF5372562.1"/>
    <property type="molecule type" value="Genomic_DNA"/>
</dbReference>
<dbReference type="AlphaFoldDB" id="A0A8H5LWW7"/>
<evidence type="ECO:0000256" key="1">
    <source>
        <dbReference type="SAM" id="Phobius"/>
    </source>
</evidence>
<feature type="transmembrane region" description="Helical" evidence="1">
    <location>
        <begin position="134"/>
        <end position="155"/>
    </location>
</feature>
<organism evidence="3 4">
    <name type="scientific">Tetrapyrgos nigripes</name>
    <dbReference type="NCBI Taxonomy" id="182062"/>
    <lineage>
        <taxon>Eukaryota</taxon>
        <taxon>Fungi</taxon>
        <taxon>Dikarya</taxon>
        <taxon>Basidiomycota</taxon>
        <taxon>Agaricomycotina</taxon>
        <taxon>Agaricomycetes</taxon>
        <taxon>Agaricomycetidae</taxon>
        <taxon>Agaricales</taxon>
        <taxon>Marasmiineae</taxon>
        <taxon>Marasmiaceae</taxon>
        <taxon>Tetrapyrgos</taxon>
    </lineage>
</organism>
<evidence type="ECO:0000259" key="2">
    <source>
        <dbReference type="Pfam" id="PF20152"/>
    </source>
</evidence>
<feature type="transmembrane region" description="Helical" evidence="1">
    <location>
        <begin position="107"/>
        <end position="128"/>
    </location>
</feature>
<feature type="transmembrane region" description="Helical" evidence="1">
    <location>
        <begin position="202"/>
        <end position="226"/>
    </location>
</feature>